<dbReference type="PANTHER" id="PTHR13237">
    <property type="entry name" value="SOMETHING ABOUT SILENCING PROTEIN 10-RELATED"/>
    <property type="match status" value="1"/>
</dbReference>
<dbReference type="AlphaFoldDB" id="A0A1C7N4A8"/>
<protein>
    <submittedName>
        <fullName evidence="2">Neuroguidin</fullName>
    </submittedName>
</protein>
<keyword evidence="3" id="KW-1185">Reference proteome</keyword>
<dbReference type="GO" id="GO:0000462">
    <property type="term" value="P:maturation of SSU-rRNA from tricistronic rRNA transcript (SSU-rRNA, 5.8S rRNA, LSU-rRNA)"/>
    <property type="evidence" value="ECO:0007669"/>
    <property type="project" value="TreeGrafter"/>
</dbReference>
<dbReference type="EMBL" id="LUGH01000582">
    <property type="protein sequence ID" value="OBZ83930.1"/>
    <property type="molecule type" value="Genomic_DNA"/>
</dbReference>
<feature type="compositionally biased region" description="Basic residues" evidence="1">
    <location>
        <begin position="361"/>
        <end position="374"/>
    </location>
</feature>
<dbReference type="FunCoup" id="A0A1C7N4A8">
    <property type="interactions" value="967"/>
</dbReference>
<comment type="caution">
    <text evidence="2">The sequence shown here is derived from an EMBL/GenBank/DDBJ whole genome shotgun (WGS) entry which is preliminary data.</text>
</comment>
<reference evidence="2 3" key="1">
    <citation type="submission" date="2016-03" db="EMBL/GenBank/DDBJ databases">
        <title>Choanephora cucurbitarum.</title>
        <authorList>
            <person name="Min B."/>
            <person name="Park H."/>
            <person name="Park J.-H."/>
            <person name="Shin H.-D."/>
            <person name="Choi I.-G."/>
        </authorList>
    </citation>
    <scope>NUCLEOTIDE SEQUENCE [LARGE SCALE GENOMIC DNA]</scope>
    <source>
        <strain evidence="2 3">KUS-F28377</strain>
    </source>
</reference>
<feature type="region of interest" description="Disordered" evidence="1">
    <location>
        <begin position="138"/>
        <end position="216"/>
    </location>
</feature>
<feature type="compositionally biased region" description="Acidic residues" evidence="1">
    <location>
        <begin position="165"/>
        <end position="178"/>
    </location>
</feature>
<dbReference type="GO" id="GO:0032040">
    <property type="term" value="C:small-subunit processome"/>
    <property type="evidence" value="ECO:0007669"/>
    <property type="project" value="TreeGrafter"/>
</dbReference>
<dbReference type="STRING" id="101091.A0A1C7N4A8"/>
<dbReference type="InterPro" id="IPR007146">
    <property type="entry name" value="Sas10/Utp3/C1D"/>
</dbReference>
<feature type="compositionally biased region" description="Basic and acidic residues" evidence="1">
    <location>
        <begin position="333"/>
        <end position="352"/>
    </location>
</feature>
<organism evidence="2 3">
    <name type="scientific">Choanephora cucurbitarum</name>
    <dbReference type="NCBI Taxonomy" id="101091"/>
    <lineage>
        <taxon>Eukaryota</taxon>
        <taxon>Fungi</taxon>
        <taxon>Fungi incertae sedis</taxon>
        <taxon>Mucoromycota</taxon>
        <taxon>Mucoromycotina</taxon>
        <taxon>Mucoromycetes</taxon>
        <taxon>Mucorales</taxon>
        <taxon>Mucorineae</taxon>
        <taxon>Choanephoraceae</taxon>
        <taxon>Choanephoroideae</taxon>
        <taxon>Choanephora</taxon>
    </lineage>
</organism>
<evidence type="ECO:0000313" key="2">
    <source>
        <dbReference type="EMBL" id="OBZ83930.1"/>
    </source>
</evidence>
<dbReference type="OrthoDB" id="203440at2759"/>
<dbReference type="InParanoid" id="A0A1C7N4A8"/>
<dbReference type="PANTHER" id="PTHR13237:SF9">
    <property type="entry name" value="NEUROGUIDIN"/>
    <property type="match status" value="1"/>
</dbReference>
<dbReference type="Proteomes" id="UP000093000">
    <property type="component" value="Unassembled WGS sequence"/>
</dbReference>
<proteinExistence type="predicted"/>
<evidence type="ECO:0000256" key="1">
    <source>
        <dbReference type="SAM" id="MobiDB-lite"/>
    </source>
</evidence>
<evidence type="ECO:0000313" key="3">
    <source>
        <dbReference type="Proteomes" id="UP000093000"/>
    </source>
</evidence>
<sequence length="374" mass="43081">MPATTIAEKPIEATQNNKLDEVLEFTKLVKDLKAKIVDMKQQLKPLKQKIDDNTVHTSKGVSFLEVKYQVMLQYILELAYFVHLKISGQQIENSPVVDSLVELRVILDRMKPIEAKLKYQIDKLVRAAVIDKNTQKPAVEAENTEVTADPLAFKPNPMNLLNKDNDEDEDEALDEDTTTDGVYRPPKLAPVAYDENAGKKSGKKERDEARLKEKASRSRIMKDLMSEMSENPEEVGVYGGVNEGTGYGDRVDNLIAEKNQYEEDNYVRLAVTRKEKQRMNKNRKMRFESEFDNLNDFSNLAGLEDVEEQENERFRNVLNRNKQKSEIYTGSKRTRDDDNEEGFHGLFDNEHKGKNKFSSARNKKREGRTKKRRS</sequence>
<gene>
    <name evidence="2" type="primary">ngdn</name>
    <name evidence="2" type="ORF">A0J61_08021</name>
</gene>
<feature type="compositionally biased region" description="Basic and acidic residues" evidence="1">
    <location>
        <begin position="204"/>
        <end position="216"/>
    </location>
</feature>
<name>A0A1C7N4A8_9FUNG</name>
<dbReference type="Pfam" id="PF04000">
    <property type="entry name" value="Sas10_Utp3"/>
    <property type="match status" value="1"/>
</dbReference>
<feature type="region of interest" description="Disordered" evidence="1">
    <location>
        <begin position="314"/>
        <end position="374"/>
    </location>
</feature>
<accession>A0A1C7N4A8</accession>